<feature type="chain" id="PRO_5047435156" evidence="2">
    <location>
        <begin position="21"/>
        <end position="519"/>
    </location>
</feature>
<accession>A0ABN9XU12</accession>
<proteinExistence type="predicted"/>
<comment type="caution">
    <text evidence="3">The sequence shown here is derived from an EMBL/GenBank/DDBJ whole genome shotgun (WGS) entry which is preliminary data.</text>
</comment>
<feature type="region of interest" description="Disordered" evidence="1">
    <location>
        <begin position="428"/>
        <end position="519"/>
    </location>
</feature>
<evidence type="ECO:0000313" key="3">
    <source>
        <dbReference type="EMBL" id="CAK0903462.1"/>
    </source>
</evidence>
<gene>
    <name evidence="3" type="ORF">PCOR1329_LOCUS79782</name>
</gene>
<reference evidence="3" key="1">
    <citation type="submission" date="2023-10" db="EMBL/GenBank/DDBJ databases">
        <authorList>
            <person name="Chen Y."/>
            <person name="Shah S."/>
            <person name="Dougan E. K."/>
            <person name="Thang M."/>
            <person name="Chan C."/>
        </authorList>
    </citation>
    <scope>NUCLEOTIDE SEQUENCE [LARGE SCALE GENOMIC DNA]</scope>
</reference>
<feature type="region of interest" description="Disordered" evidence="1">
    <location>
        <begin position="27"/>
        <end position="54"/>
    </location>
</feature>
<dbReference type="EMBL" id="CAUYUJ010021237">
    <property type="protein sequence ID" value="CAK0903462.1"/>
    <property type="molecule type" value="Genomic_DNA"/>
</dbReference>
<name>A0ABN9XU12_9DINO</name>
<feature type="compositionally biased region" description="Basic and acidic residues" evidence="1">
    <location>
        <begin position="502"/>
        <end position="519"/>
    </location>
</feature>
<protein>
    <submittedName>
        <fullName evidence="3">Uncharacterized protein</fullName>
    </submittedName>
</protein>
<evidence type="ECO:0000256" key="1">
    <source>
        <dbReference type="SAM" id="MobiDB-lite"/>
    </source>
</evidence>
<evidence type="ECO:0000313" key="4">
    <source>
        <dbReference type="Proteomes" id="UP001189429"/>
    </source>
</evidence>
<keyword evidence="2" id="KW-0732">Signal</keyword>
<feature type="signal peptide" evidence="2">
    <location>
        <begin position="1"/>
        <end position="20"/>
    </location>
</feature>
<organism evidence="3 4">
    <name type="scientific">Prorocentrum cordatum</name>
    <dbReference type="NCBI Taxonomy" id="2364126"/>
    <lineage>
        <taxon>Eukaryota</taxon>
        <taxon>Sar</taxon>
        <taxon>Alveolata</taxon>
        <taxon>Dinophyceae</taxon>
        <taxon>Prorocentrales</taxon>
        <taxon>Prorocentraceae</taxon>
        <taxon>Prorocentrum</taxon>
    </lineage>
</organism>
<evidence type="ECO:0000256" key="2">
    <source>
        <dbReference type="SAM" id="SignalP"/>
    </source>
</evidence>
<feature type="compositionally biased region" description="Basic and acidic residues" evidence="1">
    <location>
        <begin position="478"/>
        <end position="493"/>
    </location>
</feature>
<sequence length="519" mass="57833">MVMFSRLALAPSLVLVGTSALSTRAEERRSMAHAAARQTPEELGFSDTGSENDADSYGKAQFSKEFCLDLGAKGFPIPTERMLEAANWDPATYFAQLQGAGYAEDALQMTGPDAALLKSDCMKERFHGRAKHIFVGDSQMISLRNAFHRLNKCPEIWWSNYTAQFLDDMMTAVQRSEKGIAKTKSKARFYSRSQQTPSELPHGCTEEGIGSFIHWDGWVSHQLPVKEIKKEMELAGVDPAEGDTIVVWVGSNFIPARHRMSSLLDSINVLHEMKVKMVWDSPTFHDEALMAATTTQNAGRDPRTNMPIVLNSIFQRKLSGQMGSGEYRTERQLYEQGIEVPITKRWQITNRYRGLQCDGIHTDMRARDPLFYDMPCPMGQQKYGQSTYCTWVEPFKKELSGICPLASGLDDMVLQSGLYSICAAHEERSNAEEKRDGPPRFFNSKTGTGTPVAAEEKRDGPPRFINSKTGAGTPGGSWRDRMTTKTPSADDRPPLFGGEAGRAGDGDRPSWRKQNSAKE</sequence>
<keyword evidence="4" id="KW-1185">Reference proteome</keyword>
<feature type="compositionally biased region" description="Basic and acidic residues" evidence="1">
    <location>
        <begin position="428"/>
        <end position="438"/>
    </location>
</feature>
<dbReference type="Proteomes" id="UP001189429">
    <property type="component" value="Unassembled WGS sequence"/>
</dbReference>
<feature type="non-terminal residue" evidence="3">
    <location>
        <position position="519"/>
    </location>
</feature>